<dbReference type="Gene3D" id="2.40.10.120">
    <property type="match status" value="1"/>
</dbReference>
<keyword evidence="1" id="KW-0645">Protease</keyword>
<feature type="domain" description="PDZ" evidence="3">
    <location>
        <begin position="230"/>
        <end position="282"/>
    </location>
</feature>
<dbReference type="Pfam" id="PF13365">
    <property type="entry name" value="Trypsin_2"/>
    <property type="match status" value="1"/>
</dbReference>
<dbReference type="PANTHER" id="PTHR43343:SF3">
    <property type="entry name" value="PROTEASE DO-LIKE 8, CHLOROPLASTIC"/>
    <property type="match status" value="1"/>
</dbReference>
<dbReference type="Gene3D" id="2.30.42.10">
    <property type="match status" value="1"/>
</dbReference>
<proteinExistence type="predicted"/>
<dbReference type="InterPro" id="IPR051201">
    <property type="entry name" value="Chloro_Bact_Ser_Proteases"/>
</dbReference>
<dbReference type="InterPro" id="IPR009003">
    <property type="entry name" value="Peptidase_S1_PA"/>
</dbReference>
<name>A0A7C3RKS1_DICTH</name>
<comment type="caution">
    <text evidence="4">The sequence shown here is derived from an EMBL/GenBank/DDBJ whole genome shotgun (WGS) entry which is preliminary data.</text>
</comment>
<dbReference type="SMART" id="SM00228">
    <property type="entry name" value="PDZ"/>
    <property type="match status" value="1"/>
</dbReference>
<gene>
    <name evidence="4" type="ORF">ENW00_07950</name>
</gene>
<reference evidence="4" key="1">
    <citation type="journal article" date="2020" name="mSystems">
        <title>Genome- and Community-Level Interaction Insights into Carbon Utilization and Element Cycling Functions of Hydrothermarchaeota in Hydrothermal Sediment.</title>
        <authorList>
            <person name="Zhou Z."/>
            <person name="Liu Y."/>
            <person name="Xu W."/>
            <person name="Pan J."/>
            <person name="Luo Z.H."/>
            <person name="Li M."/>
        </authorList>
    </citation>
    <scope>NUCLEOTIDE SEQUENCE [LARGE SCALE GENOMIC DNA]</scope>
    <source>
        <strain evidence="4">SpSt-81</strain>
    </source>
</reference>
<dbReference type="GO" id="GO:0006508">
    <property type="term" value="P:proteolysis"/>
    <property type="evidence" value="ECO:0007669"/>
    <property type="project" value="UniProtKB-KW"/>
</dbReference>
<dbReference type="GO" id="GO:0004252">
    <property type="term" value="F:serine-type endopeptidase activity"/>
    <property type="evidence" value="ECO:0007669"/>
    <property type="project" value="InterPro"/>
</dbReference>
<dbReference type="AlphaFoldDB" id="A0A7C3RKS1"/>
<evidence type="ECO:0000256" key="2">
    <source>
        <dbReference type="ARBA" id="ARBA00022801"/>
    </source>
</evidence>
<dbReference type="SUPFAM" id="SSF50156">
    <property type="entry name" value="PDZ domain-like"/>
    <property type="match status" value="1"/>
</dbReference>
<evidence type="ECO:0000256" key="1">
    <source>
        <dbReference type="ARBA" id="ARBA00022670"/>
    </source>
</evidence>
<evidence type="ECO:0000259" key="3">
    <source>
        <dbReference type="PROSITE" id="PS50106"/>
    </source>
</evidence>
<dbReference type="InterPro" id="IPR001478">
    <property type="entry name" value="PDZ"/>
</dbReference>
<dbReference type="PRINTS" id="PR00834">
    <property type="entry name" value="PROTEASES2C"/>
</dbReference>
<organism evidence="4">
    <name type="scientific">Dictyoglomus thermophilum</name>
    <dbReference type="NCBI Taxonomy" id="14"/>
    <lineage>
        <taxon>Bacteria</taxon>
        <taxon>Pseudomonadati</taxon>
        <taxon>Dictyoglomota</taxon>
        <taxon>Dictyoglomia</taxon>
        <taxon>Dictyoglomales</taxon>
        <taxon>Dictyoglomaceae</taxon>
        <taxon>Dictyoglomus</taxon>
    </lineage>
</organism>
<dbReference type="PANTHER" id="PTHR43343">
    <property type="entry name" value="PEPTIDASE S12"/>
    <property type="match status" value="1"/>
</dbReference>
<sequence>MEDYEKFLEAYSNALVRVVEKVSPAVVNIDLSQSTFIPFFFGPQEIKGFASGFIFTSDGYILTNSHVTRQATKIQITLSDRRSYNAELVGEDPQTDLSVLKIPEKDLPYLELGDSDALKVGQIVLAIGNPLGFGHSVTSGVISALGRSLRSYSGHLMENIIQTDAALNPGSSGGPLVDIYGKVIGVNTAIIQGAQGICFAIPINTAKWVAGLLIKEGRVRRSYLGIIGQSVVIPRKLRDMLNLKQEGGVYIIRVAPSSPAQKGNLLSGDIIIMADNELINNIDDLHRFLSHTPPNSKVIFKVIRNEKIRELEIILGSE</sequence>
<dbReference type="InterPro" id="IPR036034">
    <property type="entry name" value="PDZ_sf"/>
</dbReference>
<dbReference type="SUPFAM" id="SSF50494">
    <property type="entry name" value="Trypsin-like serine proteases"/>
    <property type="match status" value="1"/>
</dbReference>
<dbReference type="Pfam" id="PF13180">
    <property type="entry name" value="PDZ_2"/>
    <property type="match status" value="1"/>
</dbReference>
<evidence type="ECO:0000313" key="4">
    <source>
        <dbReference type="EMBL" id="HFX14059.1"/>
    </source>
</evidence>
<accession>A0A7C3RKS1</accession>
<keyword evidence="2" id="KW-0378">Hydrolase</keyword>
<dbReference type="PROSITE" id="PS50106">
    <property type="entry name" value="PDZ"/>
    <property type="match status" value="1"/>
</dbReference>
<dbReference type="EMBL" id="DTIN01000033">
    <property type="protein sequence ID" value="HFX14059.1"/>
    <property type="molecule type" value="Genomic_DNA"/>
</dbReference>
<dbReference type="InterPro" id="IPR001940">
    <property type="entry name" value="Peptidase_S1C"/>
</dbReference>
<protein>
    <submittedName>
        <fullName evidence="4">PDZ domain-containing protein</fullName>
    </submittedName>
</protein>